<protein>
    <recommendedName>
        <fullName evidence="3">Histidine kinase/HSP90-like ATPase domain-containing protein</fullName>
    </recommendedName>
</protein>
<dbReference type="InterPro" id="IPR036890">
    <property type="entry name" value="HATPase_C_sf"/>
</dbReference>
<organism evidence="1 2">
    <name type="scientific">Candidatus Gottesmanbacteria bacterium RIFCSPHIGHO2_02_FULL_39_11</name>
    <dbReference type="NCBI Taxonomy" id="1798382"/>
    <lineage>
        <taxon>Bacteria</taxon>
        <taxon>Candidatus Gottesmaniibacteriota</taxon>
    </lineage>
</organism>
<dbReference type="EMBL" id="MFJL01000016">
    <property type="protein sequence ID" value="OGG16024.1"/>
    <property type="molecule type" value="Genomic_DNA"/>
</dbReference>
<reference evidence="1 2" key="1">
    <citation type="journal article" date="2016" name="Nat. Commun.">
        <title>Thousands of microbial genomes shed light on interconnected biogeochemical processes in an aquifer system.</title>
        <authorList>
            <person name="Anantharaman K."/>
            <person name="Brown C.T."/>
            <person name="Hug L.A."/>
            <person name="Sharon I."/>
            <person name="Castelle C.J."/>
            <person name="Probst A.J."/>
            <person name="Thomas B.C."/>
            <person name="Singh A."/>
            <person name="Wilkins M.J."/>
            <person name="Karaoz U."/>
            <person name="Brodie E.L."/>
            <person name="Williams K.H."/>
            <person name="Hubbard S.S."/>
            <person name="Banfield J.F."/>
        </authorList>
    </citation>
    <scope>NUCLEOTIDE SEQUENCE [LARGE SCALE GENOMIC DNA]</scope>
</reference>
<dbReference type="Proteomes" id="UP000176923">
    <property type="component" value="Unassembled WGS sequence"/>
</dbReference>
<accession>A0A1F5ZUK3</accession>
<evidence type="ECO:0000313" key="2">
    <source>
        <dbReference type="Proteomes" id="UP000176923"/>
    </source>
</evidence>
<evidence type="ECO:0000313" key="1">
    <source>
        <dbReference type="EMBL" id="OGG16024.1"/>
    </source>
</evidence>
<name>A0A1F5ZUK3_9BACT</name>
<gene>
    <name evidence="1" type="ORF">A3D77_03210</name>
</gene>
<proteinExistence type="predicted"/>
<dbReference type="SUPFAM" id="SSF55874">
    <property type="entry name" value="ATPase domain of HSP90 chaperone/DNA topoisomerase II/histidine kinase"/>
    <property type="match status" value="1"/>
</dbReference>
<dbReference type="STRING" id="1798382.A3D77_03210"/>
<evidence type="ECO:0008006" key="3">
    <source>
        <dbReference type="Google" id="ProtNLM"/>
    </source>
</evidence>
<comment type="caution">
    <text evidence="1">The sequence shown here is derived from an EMBL/GenBank/DDBJ whole genome shotgun (WGS) entry which is preliminary data.</text>
</comment>
<sequence length="191" mass="21248">MTNYLSNELFQKVQKWAVSEEPISVPDPWYCPTRDIFIARLDSFLNQLKKEIGEDAYLLSAIVGEIGNNSFDHNLGSWKDAPGIFFAFEDKKKIVVLADRGQGILSTISHVKPDVTTHQKALEVAFTQIISGRSPEKRGNGLKFVLTVVREKKWTLTMYSGNALAEIISSADLTVGHSQVVVSGCLTVIEY</sequence>
<dbReference type="AlphaFoldDB" id="A0A1F5ZUK3"/>